<keyword evidence="2" id="KW-1185">Reference proteome</keyword>
<evidence type="ECO:0000313" key="1">
    <source>
        <dbReference type="EMBL" id="KAA0935228.1"/>
    </source>
</evidence>
<dbReference type="AlphaFoldDB" id="A0A5B0AZE3"/>
<gene>
    <name evidence="1" type="ORF">FGF04_14040</name>
</gene>
<evidence type="ECO:0000313" key="2">
    <source>
        <dbReference type="Proteomes" id="UP000324965"/>
    </source>
</evidence>
<accession>A0A5B0AZE3</accession>
<dbReference type="EMBL" id="VDFC01000040">
    <property type="protein sequence ID" value="KAA0935228.1"/>
    <property type="molecule type" value="Genomic_DNA"/>
</dbReference>
<organism evidence="1 2">
    <name type="scientific">Streptomyces apricus</name>
    <dbReference type="NCBI Taxonomy" id="1828112"/>
    <lineage>
        <taxon>Bacteria</taxon>
        <taxon>Bacillati</taxon>
        <taxon>Actinomycetota</taxon>
        <taxon>Actinomycetes</taxon>
        <taxon>Kitasatosporales</taxon>
        <taxon>Streptomycetaceae</taxon>
        <taxon>Streptomyces</taxon>
    </lineage>
</organism>
<protein>
    <submittedName>
        <fullName evidence="1">Uncharacterized protein</fullName>
    </submittedName>
</protein>
<name>A0A5B0AZE3_9ACTN</name>
<dbReference type="Proteomes" id="UP000324965">
    <property type="component" value="Unassembled WGS sequence"/>
</dbReference>
<sequence length="104" mass="10798">MISITTSSASTAKMTDRSVASACLPGFSNLGTGLSGIAAIRPASSLSLAALPVRERNERPMKALEAVEAQAQAYAFAATGAGAHQQTHHTMWAFRGPDPWSDPA</sequence>
<comment type="caution">
    <text evidence="1">The sequence shown here is derived from an EMBL/GenBank/DDBJ whole genome shotgun (WGS) entry which is preliminary data.</text>
</comment>
<reference evidence="1 2" key="1">
    <citation type="submission" date="2019-05" db="EMBL/GenBank/DDBJ databases">
        <authorList>
            <person name="Hariharan J."/>
            <person name="Choudoir M.J."/>
            <person name="Diebold P."/>
            <person name="Panke-Buisse K."/>
            <person name="Buckley D.H."/>
        </authorList>
    </citation>
    <scope>NUCLEOTIDE SEQUENCE [LARGE SCALE GENOMIC DNA]</scope>
    <source>
        <strain evidence="1 2">SUN51</strain>
    </source>
</reference>
<proteinExistence type="predicted"/>
<dbReference type="OrthoDB" id="4305932at2"/>
<dbReference type="RefSeq" id="WP_149511638.1">
    <property type="nucleotide sequence ID" value="NZ_VDFC01000040.1"/>
</dbReference>